<organism evidence="1">
    <name type="scientific">marine sediment metagenome</name>
    <dbReference type="NCBI Taxonomy" id="412755"/>
    <lineage>
        <taxon>unclassified sequences</taxon>
        <taxon>metagenomes</taxon>
        <taxon>ecological metagenomes</taxon>
    </lineage>
</organism>
<accession>X0TA59</accession>
<name>X0TA59_9ZZZZ</name>
<evidence type="ECO:0000313" key="1">
    <source>
        <dbReference type="EMBL" id="GAF85062.1"/>
    </source>
</evidence>
<proteinExistence type="predicted"/>
<dbReference type="AlphaFoldDB" id="X0TA59"/>
<reference evidence="1" key="1">
    <citation type="journal article" date="2014" name="Front. Microbiol.">
        <title>High frequency of phylogenetically diverse reductive dehalogenase-homologous genes in deep subseafloor sedimentary metagenomes.</title>
        <authorList>
            <person name="Kawai M."/>
            <person name="Futagami T."/>
            <person name="Toyoda A."/>
            <person name="Takaki Y."/>
            <person name="Nishi S."/>
            <person name="Hori S."/>
            <person name="Arai W."/>
            <person name="Tsubouchi T."/>
            <person name="Morono Y."/>
            <person name="Uchiyama I."/>
            <person name="Ito T."/>
            <person name="Fujiyama A."/>
            <person name="Inagaki F."/>
            <person name="Takami H."/>
        </authorList>
    </citation>
    <scope>NUCLEOTIDE SEQUENCE</scope>
    <source>
        <strain evidence="1">Expedition CK06-06</strain>
    </source>
</reference>
<gene>
    <name evidence="1" type="ORF">S01H1_09701</name>
</gene>
<dbReference type="EMBL" id="BARS01004958">
    <property type="protein sequence ID" value="GAF85062.1"/>
    <property type="molecule type" value="Genomic_DNA"/>
</dbReference>
<comment type="caution">
    <text evidence="1">The sequence shown here is derived from an EMBL/GenBank/DDBJ whole genome shotgun (WGS) entry which is preliminary data.</text>
</comment>
<sequence length="146" mass="16175">MALVVGTNSWATLVEADLYLTDRIHAEVWFTLLDTPANPGEESKESYLISAFYWLSGSPQLEIPASSTAANVKIAQIEGAFFLQEHYEALNERRAAIATGLDSFRYSKRMENLSASDLKIPDYILGMLGEFGTMNTTAILLGEYDL</sequence>
<protein>
    <submittedName>
        <fullName evidence="1">Uncharacterized protein</fullName>
    </submittedName>
</protein>